<dbReference type="AlphaFoldDB" id="A0AAD5QGQ6"/>
<evidence type="ECO:0000256" key="1">
    <source>
        <dbReference type="ARBA" id="ARBA00008361"/>
    </source>
</evidence>
<evidence type="ECO:0000313" key="6">
    <source>
        <dbReference type="Proteomes" id="UP001196413"/>
    </source>
</evidence>
<evidence type="ECO:0000256" key="3">
    <source>
        <dbReference type="ARBA" id="ARBA00022679"/>
    </source>
</evidence>
<keyword evidence="6" id="KW-1185">Reference proteome</keyword>
<evidence type="ECO:0000313" key="5">
    <source>
        <dbReference type="EMBL" id="KAJ1347350.1"/>
    </source>
</evidence>
<feature type="domain" description="Methyltransferase type 11" evidence="4">
    <location>
        <begin position="47"/>
        <end position="154"/>
    </location>
</feature>
<comment type="similarity">
    <text evidence="1">Belongs to the methyltransferase superfamily.</text>
</comment>
<dbReference type="CDD" id="cd02440">
    <property type="entry name" value="AdoMet_MTases"/>
    <property type="match status" value="1"/>
</dbReference>
<comment type="caution">
    <text evidence="5">The sequence shown here is derived from an EMBL/GenBank/DDBJ whole genome shotgun (WGS) entry which is preliminary data.</text>
</comment>
<protein>
    <recommendedName>
        <fullName evidence="4">Methyltransferase type 11 domain-containing protein</fullName>
    </recommendedName>
</protein>
<gene>
    <name evidence="5" type="ORF">KIN20_002386</name>
</gene>
<evidence type="ECO:0000256" key="2">
    <source>
        <dbReference type="ARBA" id="ARBA00022603"/>
    </source>
</evidence>
<dbReference type="EMBL" id="JAHQIW010000304">
    <property type="protein sequence ID" value="KAJ1347350.1"/>
    <property type="molecule type" value="Genomic_DNA"/>
</dbReference>
<dbReference type="PANTHER" id="PTHR12176:SF80">
    <property type="entry name" value="EEF1A LYSINE METHYLTRANSFERASE 4"/>
    <property type="match status" value="1"/>
</dbReference>
<dbReference type="GO" id="GO:0008168">
    <property type="term" value="F:methyltransferase activity"/>
    <property type="evidence" value="ECO:0007669"/>
    <property type="project" value="UniProtKB-KW"/>
</dbReference>
<keyword evidence="2" id="KW-0489">Methyltransferase</keyword>
<name>A0AAD5QGQ6_PARTN</name>
<dbReference type="Proteomes" id="UP001196413">
    <property type="component" value="Unassembled WGS sequence"/>
</dbReference>
<dbReference type="InterPro" id="IPR029063">
    <property type="entry name" value="SAM-dependent_MTases_sf"/>
</dbReference>
<organism evidence="5 6">
    <name type="scientific">Parelaphostrongylus tenuis</name>
    <name type="common">Meningeal worm</name>
    <dbReference type="NCBI Taxonomy" id="148309"/>
    <lineage>
        <taxon>Eukaryota</taxon>
        <taxon>Metazoa</taxon>
        <taxon>Ecdysozoa</taxon>
        <taxon>Nematoda</taxon>
        <taxon>Chromadorea</taxon>
        <taxon>Rhabditida</taxon>
        <taxon>Rhabditina</taxon>
        <taxon>Rhabditomorpha</taxon>
        <taxon>Strongyloidea</taxon>
        <taxon>Metastrongylidae</taxon>
        <taxon>Parelaphostrongylus</taxon>
    </lineage>
</organism>
<dbReference type="SUPFAM" id="SSF53335">
    <property type="entry name" value="S-adenosyl-L-methionine-dependent methyltransferases"/>
    <property type="match status" value="1"/>
</dbReference>
<accession>A0AAD5QGQ6</accession>
<dbReference type="Gene3D" id="3.40.50.150">
    <property type="entry name" value="Vaccinia Virus protein VP39"/>
    <property type="match status" value="1"/>
</dbReference>
<dbReference type="InterPro" id="IPR013216">
    <property type="entry name" value="Methyltransf_11"/>
</dbReference>
<evidence type="ECO:0000259" key="4">
    <source>
        <dbReference type="Pfam" id="PF08241"/>
    </source>
</evidence>
<sequence length="218" mass="25310">MEKNHKYASREYWDDRFKEERHFEWLVDFDTLKPVILPKLEPLSRILHVGCGTSQISMQLYKMGYKNITNRDNVEVIINNGRALYPEMKWICEDIRSLASIPSDAFDVVLEKATIESLLVEEKSPWNPSDCALHIVDEVLGSISRVLTSDGVFISVSFTQPHFRVPALLRLPVWSISVQEIGEDFHYFVYIMQCGRETSQDVRDRFANIAPEWSRALK</sequence>
<dbReference type="PANTHER" id="PTHR12176">
    <property type="entry name" value="SAM-DEPENDENT METHYLTRANSFERASE SUPERFAMILY PROTEIN"/>
    <property type="match status" value="1"/>
</dbReference>
<proteinExistence type="inferred from homology"/>
<keyword evidence="3" id="KW-0808">Transferase</keyword>
<reference evidence="5" key="1">
    <citation type="submission" date="2021-06" db="EMBL/GenBank/DDBJ databases">
        <title>Parelaphostrongylus tenuis whole genome reference sequence.</title>
        <authorList>
            <person name="Garwood T.J."/>
            <person name="Larsen P.A."/>
            <person name="Fountain-Jones N.M."/>
            <person name="Garbe J.R."/>
            <person name="Macchietto M.G."/>
            <person name="Kania S.A."/>
            <person name="Gerhold R.W."/>
            <person name="Richards J.E."/>
            <person name="Wolf T.M."/>
        </authorList>
    </citation>
    <scope>NUCLEOTIDE SEQUENCE</scope>
    <source>
        <strain evidence="5">MNPRO001-30</strain>
        <tissue evidence="5">Meninges</tissue>
    </source>
</reference>
<dbReference type="GO" id="GO:0032259">
    <property type="term" value="P:methylation"/>
    <property type="evidence" value="ECO:0007669"/>
    <property type="project" value="UniProtKB-KW"/>
</dbReference>
<dbReference type="InterPro" id="IPR051419">
    <property type="entry name" value="Lys/N-term_MeTrsfase_sf"/>
</dbReference>
<dbReference type="Pfam" id="PF08241">
    <property type="entry name" value="Methyltransf_11"/>
    <property type="match status" value="1"/>
</dbReference>